<dbReference type="AlphaFoldDB" id="A0A834UH87"/>
<name>A0A834UH87_VESPE</name>
<reference evidence="1" key="1">
    <citation type="journal article" date="2020" name="G3 (Bethesda)">
        <title>High-Quality Assemblies for Three Invasive Social Wasps from the &lt;i&gt;Vespula&lt;/i&gt; Genus.</title>
        <authorList>
            <person name="Harrop T.W.R."/>
            <person name="Guhlin J."/>
            <person name="McLaughlin G.M."/>
            <person name="Permina E."/>
            <person name="Stockwell P."/>
            <person name="Gilligan J."/>
            <person name="Le Lec M.F."/>
            <person name="Gruber M.A.M."/>
            <person name="Quinn O."/>
            <person name="Lovegrove M."/>
            <person name="Duncan E.J."/>
            <person name="Remnant E.J."/>
            <person name="Van Eeckhoven J."/>
            <person name="Graham B."/>
            <person name="Knapp R.A."/>
            <person name="Langford K.W."/>
            <person name="Kronenberg Z."/>
            <person name="Press M.O."/>
            <person name="Eacker S.M."/>
            <person name="Wilson-Rankin E.E."/>
            <person name="Purcell J."/>
            <person name="Lester P.J."/>
            <person name="Dearden P.K."/>
        </authorList>
    </citation>
    <scope>NUCLEOTIDE SEQUENCE</scope>
    <source>
        <strain evidence="1">Volc-1</strain>
    </source>
</reference>
<evidence type="ECO:0000313" key="1">
    <source>
        <dbReference type="EMBL" id="KAF7438872.1"/>
    </source>
</evidence>
<comment type="caution">
    <text evidence="1">The sequence shown here is derived from an EMBL/GenBank/DDBJ whole genome shotgun (WGS) entry which is preliminary data.</text>
</comment>
<dbReference type="EMBL" id="JACSDY010000001">
    <property type="protein sequence ID" value="KAF7438872.1"/>
    <property type="molecule type" value="Genomic_DNA"/>
</dbReference>
<dbReference type="Gene3D" id="3.30.420.10">
    <property type="entry name" value="Ribonuclease H-like superfamily/Ribonuclease H"/>
    <property type="match status" value="1"/>
</dbReference>
<dbReference type="Proteomes" id="UP000600918">
    <property type="component" value="Unassembled WGS sequence"/>
</dbReference>
<keyword evidence="2" id="KW-1185">Reference proteome</keyword>
<dbReference type="GO" id="GO:0003676">
    <property type="term" value="F:nucleic acid binding"/>
    <property type="evidence" value="ECO:0007669"/>
    <property type="project" value="InterPro"/>
</dbReference>
<proteinExistence type="predicted"/>
<dbReference type="InterPro" id="IPR012337">
    <property type="entry name" value="RNaseH-like_sf"/>
</dbReference>
<protein>
    <submittedName>
        <fullName evidence="1">Uncharacterized protein</fullName>
    </submittedName>
</protein>
<dbReference type="SUPFAM" id="SSF53098">
    <property type="entry name" value="Ribonuclease H-like"/>
    <property type="match status" value="1"/>
</dbReference>
<sequence length="137" mass="15708">MALITSLKVSLNDELGETRISFSDSEAQGPETKKNITYVYSVNLEVRLAIKKYTLSFKYLKNSWKKNTLYLIAIGTPRANRQVERFNPVLTPILAKLSDMPEKWDRILRDVEFSLNNIYCRSTIDYVGHLACISSGR</sequence>
<evidence type="ECO:0000313" key="2">
    <source>
        <dbReference type="Proteomes" id="UP000600918"/>
    </source>
</evidence>
<gene>
    <name evidence="1" type="ORF">H0235_001263</name>
</gene>
<dbReference type="InterPro" id="IPR036397">
    <property type="entry name" value="RNaseH_sf"/>
</dbReference>
<accession>A0A834UH87</accession>
<organism evidence="1 2">
    <name type="scientific">Vespula pensylvanica</name>
    <name type="common">Western yellow jacket</name>
    <name type="synonym">Wasp</name>
    <dbReference type="NCBI Taxonomy" id="30213"/>
    <lineage>
        <taxon>Eukaryota</taxon>
        <taxon>Metazoa</taxon>
        <taxon>Ecdysozoa</taxon>
        <taxon>Arthropoda</taxon>
        <taxon>Hexapoda</taxon>
        <taxon>Insecta</taxon>
        <taxon>Pterygota</taxon>
        <taxon>Neoptera</taxon>
        <taxon>Endopterygota</taxon>
        <taxon>Hymenoptera</taxon>
        <taxon>Apocrita</taxon>
        <taxon>Aculeata</taxon>
        <taxon>Vespoidea</taxon>
        <taxon>Vespidae</taxon>
        <taxon>Vespinae</taxon>
        <taxon>Vespula</taxon>
    </lineage>
</organism>